<evidence type="ECO:0000313" key="1">
    <source>
        <dbReference type="EMBL" id="MPC27829.1"/>
    </source>
</evidence>
<keyword evidence="2" id="KW-1185">Reference proteome</keyword>
<dbReference type="Proteomes" id="UP000324222">
    <property type="component" value="Unassembled WGS sequence"/>
</dbReference>
<dbReference type="AlphaFoldDB" id="A0A5B7E339"/>
<proteinExistence type="predicted"/>
<name>A0A5B7E339_PORTR</name>
<protein>
    <submittedName>
        <fullName evidence="1">Uncharacterized protein</fullName>
    </submittedName>
</protein>
<comment type="caution">
    <text evidence="1">The sequence shown here is derived from an EMBL/GenBank/DDBJ whole genome shotgun (WGS) entry which is preliminary data.</text>
</comment>
<sequence length="77" mass="8859">MCGVKDLSVELSKKKLRWFRHEKSGRRGVEQGGGGEGRPKKRWRECVMEDMNLLGIDEHMAQDHQLWKAVITCPTPP</sequence>
<gene>
    <name evidence="1" type="ORF">E2C01_021013</name>
</gene>
<reference evidence="1" key="1">
    <citation type="submission" date="2019-05" db="EMBL/GenBank/DDBJ databases">
        <title>Another draft genome of Portunus trituberculatus and its Hox gene families provides insights of decapod evolution.</title>
        <authorList>
            <person name="Jeong J.-H."/>
            <person name="Song I."/>
            <person name="Kim S."/>
            <person name="Choi T."/>
            <person name="Kim D."/>
            <person name="Ryu S."/>
            <person name="Kim W."/>
        </authorList>
    </citation>
    <scope>NUCLEOTIDE SEQUENCE [LARGE SCALE GENOMIC DNA]</scope>
    <source>
        <tissue evidence="1">Muscle</tissue>
    </source>
</reference>
<organism evidence="1 2">
    <name type="scientific">Portunus trituberculatus</name>
    <name type="common">Swimming crab</name>
    <name type="synonym">Neptunus trituberculatus</name>
    <dbReference type="NCBI Taxonomy" id="210409"/>
    <lineage>
        <taxon>Eukaryota</taxon>
        <taxon>Metazoa</taxon>
        <taxon>Ecdysozoa</taxon>
        <taxon>Arthropoda</taxon>
        <taxon>Crustacea</taxon>
        <taxon>Multicrustacea</taxon>
        <taxon>Malacostraca</taxon>
        <taxon>Eumalacostraca</taxon>
        <taxon>Eucarida</taxon>
        <taxon>Decapoda</taxon>
        <taxon>Pleocyemata</taxon>
        <taxon>Brachyura</taxon>
        <taxon>Eubrachyura</taxon>
        <taxon>Portunoidea</taxon>
        <taxon>Portunidae</taxon>
        <taxon>Portuninae</taxon>
        <taxon>Portunus</taxon>
    </lineage>
</organism>
<accession>A0A5B7E339</accession>
<evidence type="ECO:0000313" key="2">
    <source>
        <dbReference type="Proteomes" id="UP000324222"/>
    </source>
</evidence>
<dbReference type="EMBL" id="VSRR010001810">
    <property type="protein sequence ID" value="MPC27829.1"/>
    <property type="molecule type" value="Genomic_DNA"/>
</dbReference>